<organism evidence="2 3">
    <name type="scientific">Elysia crispata</name>
    <name type="common">lettuce slug</name>
    <dbReference type="NCBI Taxonomy" id="231223"/>
    <lineage>
        <taxon>Eukaryota</taxon>
        <taxon>Metazoa</taxon>
        <taxon>Spiralia</taxon>
        <taxon>Lophotrochozoa</taxon>
        <taxon>Mollusca</taxon>
        <taxon>Gastropoda</taxon>
        <taxon>Heterobranchia</taxon>
        <taxon>Euthyneura</taxon>
        <taxon>Panpulmonata</taxon>
        <taxon>Sacoglossa</taxon>
        <taxon>Placobranchoidea</taxon>
        <taxon>Plakobranchidae</taxon>
        <taxon>Elysia</taxon>
    </lineage>
</organism>
<feature type="compositionally biased region" description="Low complexity" evidence="1">
    <location>
        <begin position="94"/>
        <end position="106"/>
    </location>
</feature>
<keyword evidence="3" id="KW-1185">Reference proteome</keyword>
<dbReference type="EMBL" id="JAWDGP010004813">
    <property type="protein sequence ID" value="KAK3761886.1"/>
    <property type="molecule type" value="Genomic_DNA"/>
</dbReference>
<comment type="caution">
    <text evidence="2">The sequence shown here is derived from an EMBL/GenBank/DDBJ whole genome shotgun (WGS) entry which is preliminary data.</text>
</comment>
<dbReference type="Proteomes" id="UP001283361">
    <property type="component" value="Unassembled WGS sequence"/>
</dbReference>
<accession>A0AAE0Z406</accession>
<name>A0AAE0Z406_9GAST</name>
<protein>
    <submittedName>
        <fullName evidence="2">Uncharacterized protein</fullName>
    </submittedName>
</protein>
<proteinExistence type="predicted"/>
<evidence type="ECO:0000256" key="1">
    <source>
        <dbReference type="SAM" id="MobiDB-lite"/>
    </source>
</evidence>
<feature type="region of interest" description="Disordered" evidence="1">
    <location>
        <begin position="94"/>
        <end position="116"/>
    </location>
</feature>
<dbReference type="AlphaFoldDB" id="A0AAE0Z406"/>
<evidence type="ECO:0000313" key="2">
    <source>
        <dbReference type="EMBL" id="KAK3761886.1"/>
    </source>
</evidence>
<gene>
    <name evidence="2" type="ORF">RRG08_060620</name>
</gene>
<evidence type="ECO:0000313" key="3">
    <source>
        <dbReference type="Proteomes" id="UP001283361"/>
    </source>
</evidence>
<reference evidence="2" key="1">
    <citation type="journal article" date="2023" name="G3 (Bethesda)">
        <title>A reference genome for the long-term kleptoplast-retaining sea slug Elysia crispata morphotype clarki.</title>
        <authorList>
            <person name="Eastman K.E."/>
            <person name="Pendleton A.L."/>
            <person name="Shaikh M.A."/>
            <person name="Suttiyut T."/>
            <person name="Ogas R."/>
            <person name="Tomko P."/>
            <person name="Gavelis G."/>
            <person name="Widhalm J.R."/>
            <person name="Wisecaver J.H."/>
        </authorList>
    </citation>
    <scope>NUCLEOTIDE SEQUENCE</scope>
    <source>
        <strain evidence="2">ECLA1</strain>
    </source>
</reference>
<sequence>MAKRAASHWVMYSLGSKQIALSTDILYAIPNTHLTVEVLTSKCARCVTYLRLFKTPSLPYLGSRAEVHTYCASGRQLCGARLKAQEAKTLFSLSPTSRSSLSPSGSVRPARREAVGGRLETRSPLVRFPPPCLHHSKVRVIPSPFPEVRIVNRVTSAAVTAPSGLARPSRCPRLVGLYLEVKVSGWESLDTLDHQTFISREVTNYKDPPSYRTVSVCPDCCQHRRKMPHTLPHSELFSK</sequence>